<dbReference type="EC" id="2.3.2.27" evidence="2"/>
<comment type="caution">
    <text evidence="7">The sequence shown here is derived from an EMBL/GenBank/DDBJ whole genome shotgun (WGS) entry which is preliminary data.</text>
</comment>
<evidence type="ECO:0000313" key="7">
    <source>
        <dbReference type="EMBL" id="CAD7697327.1"/>
    </source>
</evidence>
<evidence type="ECO:0000256" key="1">
    <source>
        <dbReference type="ARBA" id="ARBA00000900"/>
    </source>
</evidence>
<dbReference type="PROSITE" id="PS51698">
    <property type="entry name" value="U_BOX"/>
    <property type="match status" value="1"/>
</dbReference>
<keyword evidence="8" id="KW-1185">Reference proteome</keyword>
<dbReference type="InterPro" id="IPR013083">
    <property type="entry name" value="Znf_RING/FYVE/PHD"/>
</dbReference>
<dbReference type="PROSITE" id="PS50176">
    <property type="entry name" value="ARM_REPEAT"/>
    <property type="match status" value="2"/>
</dbReference>
<dbReference type="EMBL" id="CAJHUC010000642">
    <property type="protein sequence ID" value="CAD7697327.1"/>
    <property type="molecule type" value="Genomic_DNA"/>
</dbReference>
<dbReference type="SUPFAM" id="SSF57850">
    <property type="entry name" value="RING/U-box"/>
    <property type="match status" value="1"/>
</dbReference>
<dbReference type="PANTHER" id="PTHR23315:SF7">
    <property type="entry name" value="U-BOX DOMAIN-CONTAINING PROTEIN 4"/>
    <property type="match status" value="1"/>
</dbReference>
<dbReference type="Pfam" id="PF04564">
    <property type="entry name" value="U-box"/>
    <property type="match status" value="1"/>
</dbReference>
<evidence type="ECO:0000313" key="8">
    <source>
        <dbReference type="Proteomes" id="UP000708148"/>
    </source>
</evidence>
<dbReference type="InterPro" id="IPR000225">
    <property type="entry name" value="Armadillo"/>
</dbReference>
<keyword evidence="3" id="KW-0833">Ubl conjugation pathway</keyword>
<dbReference type="Proteomes" id="UP000708148">
    <property type="component" value="Unassembled WGS sequence"/>
</dbReference>
<dbReference type="Gene3D" id="1.25.10.10">
    <property type="entry name" value="Leucine-rich Repeat Variant"/>
    <property type="match status" value="4"/>
</dbReference>
<dbReference type="GO" id="GO:0061630">
    <property type="term" value="F:ubiquitin protein ligase activity"/>
    <property type="evidence" value="ECO:0007669"/>
    <property type="project" value="UniProtKB-EC"/>
</dbReference>
<protein>
    <recommendedName>
        <fullName evidence="2">RING-type E3 ubiquitin transferase</fullName>
        <ecNumber evidence="2">2.3.2.27</ecNumber>
    </recommendedName>
</protein>
<evidence type="ECO:0000256" key="5">
    <source>
        <dbReference type="SAM" id="MobiDB-lite"/>
    </source>
</evidence>
<dbReference type="PANTHER" id="PTHR23315">
    <property type="entry name" value="U BOX DOMAIN-CONTAINING"/>
    <property type="match status" value="1"/>
</dbReference>
<dbReference type="InterPro" id="IPR003613">
    <property type="entry name" value="Ubox_domain"/>
</dbReference>
<dbReference type="Gene3D" id="3.30.40.10">
    <property type="entry name" value="Zinc/RING finger domain, C3HC4 (zinc finger)"/>
    <property type="match status" value="1"/>
</dbReference>
<dbReference type="InterPro" id="IPR016024">
    <property type="entry name" value="ARM-type_fold"/>
</dbReference>
<dbReference type="SMART" id="SM00185">
    <property type="entry name" value="ARM"/>
    <property type="match status" value="10"/>
</dbReference>
<accession>A0A8S1ITU5</accession>
<evidence type="ECO:0000259" key="6">
    <source>
        <dbReference type="PROSITE" id="PS51698"/>
    </source>
</evidence>
<organism evidence="7 8">
    <name type="scientific">Ostreobium quekettii</name>
    <dbReference type="NCBI Taxonomy" id="121088"/>
    <lineage>
        <taxon>Eukaryota</taxon>
        <taxon>Viridiplantae</taxon>
        <taxon>Chlorophyta</taxon>
        <taxon>core chlorophytes</taxon>
        <taxon>Ulvophyceae</taxon>
        <taxon>TCBD clade</taxon>
        <taxon>Bryopsidales</taxon>
        <taxon>Ostreobineae</taxon>
        <taxon>Ostreobiaceae</taxon>
        <taxon>Ostreobium</taxon>
    </lineage>
</organism>
<reference evidence="7" key="1">
    <citation type="submission" date="2020-12" db="EMBL/GenBank/DDBJ databases">
        <authorList>
            <person name="Iha C."/>
        </authorList>
    </citation>
    <scope>NUCLEOTIDE SEQUENCE</scope>
</reference>
<dbReference type="GO" id="GO:0016567">
    <property type="term" value="P:protein ubiquitination"/>
    <property type="evidence" value="ECO:0007669"/>
    <property type="project" value="InterPro"/>
</dbReference>
<feature type="domain" description="U-box" evidence="6">
    <location>
        <begin position="967"/>
        <end position="1041"/>
    </location>
</feature>
<feature type="region of interest" description="Disordered" evidence="5">
    <location>
        <begin position="933"/>
        <end position="958"/>
    </location>
</feature>
<dbReference type="OrthoDB" id="885946at2759"/>
<evidence type="ECO:0000256" key="3">
    <source>
        <dbReference type="ARBA" id="ARBA00022786"/>
    </source>
</evidence>
<dbReference type="AlphaFoldDB" id="A0A8S1ITU5"/>
<dbReference type="SMART" id="SM00504">
    <property type="entry name" value="Ubox"/>
    <property type="match status" value="1"/>
</dbReference>
<evidence type="ECO:0000256" key="4">
    <source>
        <dbReference type="PROSITE-ProRule" id="PRU00259"/>
    </source>
</evidence>
<name>A0A8S1ITU5_9CHLO</name>
<sequence>MKKHWNKLAHESGEDDTDVGHLVRQLGSPLRSRRERALAGLAGIADDPANQLIMAQGGAVRTLAKAVSREEGEAQCHALRSLSCLASGQGQIRGEMIDVGIVNAMAGLLRGVDAQARTCAAEVLANLSCEDRGKEAIIRTGIGAVLAQSVSSGQAPIEESALRLVGNLLIYNPGFAVEIADAGLVGRLVKVMQVGKGLSRRWAARVLALLLEGSDERRDQVIAAGGVGALLAAVLLIGQDWERAEWAMQSLACVAGCRAGRAAIIEARGVPNIVRTLSSNVGGCRDSAARALAYMALVDDAENMKHMEEGIPALVAMVQSGAEGVKKSAIAALGNMARSGAAAQEAVAKGGAVQPMVWGLASTDAAMRSTMLGSLDAVTRENAANMLEAFQGGAIPPLIRILGDEGAAPLHSQVLTLLAGMLSHCPDARPAFTLAGGFDAVIRFLPMGNPDKCGPAMRLLSVLAESEELQAALVAYDALPIVSRGIRSGDAGVQASALALLAAVARCADGSDSSFLSSEDVRTVVELTRSQSDVTCRQAAATLAGLSSCSLIYKSQVAACGAVPALVDLLASGCVECMGQAARALGALASGSSDNQAVIGEAGAVPPLVFILGIGSPECAEAGVTALAELVRGSSPNLTRLAEQRAAGTLASLLAAGAPGCQDKAAYLLALLSRSVAADSDDSLTAGVITDMLTHLQGMLVSGGHEREALGLRALQDFVCSSRASEELHVRPIIGAVGMLLVSEDKAVREEAREVLERLAQRSRDLPLEDVEVPLLVPFIRNGSPFVCEKALDALTEMVRKGDPSKEGETIIRNHGVAALVRVLTFGTEACKVKCARVMEMLVRGCEAAQARLVQEGAVRPLVHMLAVEGEESQASARGVLSILTGKDVGAMSPEERSTVVMELLTARRAARGGGSAEGLAVRARAMQRAGSMGVADSDVGSTGEEDEDSLLSPVSTASGSRLRMRDLPDLVLCPITQEVMTDPVIAADGHTYEKAAILSWFSKHTTSPMTNEELPSLNVIPNQTVVQLISNLRPGLGAPS</sequence>
<gene>
    <name evidence="7" type="ORF">OSTQU699_LOCUS2688</name>
</gene>
<feature type="repeat" description="ARM" evidence="4">
    <location>
        <begin position="561"/>
        <end position="603"/>
    </location>
</feature>
<dbReference type="InterPro" id="IPR011989">
    <property type="entry name" value="ARM-like"/>
</dbReference>
<dbReference type="CDD" id="cd16655">
    <property type="entry name" value="RING-Ubox_WDSUB1-like"/>
    <property type="match status" value="1"/>
</dbReference>
<proteinExistence type="predicted"/>
<comment type="catalytic activity">
    <reaction evidence="1">
        <text>S-ubiquitinyl-[E2 ubiquitin-conjugating enzyme]-L-cysteine + [acceptor protein]-L-lysine = [E2 ubiquitin-conjugating enzyme]-L-cysteine + N(6)-ubiquitinyl-[acceptor protein]-L-lysine.</text>
        <dbReference type="EC" id="2.3.2.27"/>
    </reaction>
</comment>
<dbReference type="SUPFAM" id="SSF48371">
    <property type="entry name" value="ARM repeat"/>
    <property type="match status" value="3"/>
</dbReference>
<feature type="repeat" description="ARM" evidence="4">
    <location>
        <begin position="309"/>
        <end position="351"/>
    </location>
</feature>
<evidence type="ECO:0000256" key="2">
    <source>
        <dbReference type="ARBA" id="ARBA00012483"/>
    </source>
</evidence>